<evidence type="ECO:0000256" key="15">
    <source>
        <dbReference type="SAM" id="Coils"/>
    </source>
</evidence>
<reference evidence="21" key="1">
    <citation type="submission" date="2017-02" db="UniProtKB">
        <authorList>
            <consortium name="WormBaseParasite"/>
        </authorList>
    </citation>
    <scope>IDENTIFICATION</scope>
</reference>
<evidence type="ECO:0000256" key="6">
    <source>
        <dbReference type="ARBA" id="ARBA00022741"/>
    </source>
</evidence>
<evidence type="ECO:0000256" key="12">
    <source>
        <dbReference type="PIRNR" id="PIRNR038165"/>
    </source>
</evidence>
<evidence type="ECO:0000256" key="9">
    <source>
        <dbReference type="ARBA" id="ARBA00022843"/>
    </source>
</evidence>
<evidence type="ECO:0000256" key="7">
    <source>
        <dbReference type="ARBA" id="ARBA00022777"/>
    </source>
</evidence>
<evidence type="ECO:0000313" key="21">
    <source>
        <dbReference type="WBParaSite" id="DME_0000713901-mRNA-1"/>
    </source>
</evidence>
<dbReference type="PANTHER" id="PTHR44329:SF304">
    <property type="entry name" value="MITOGEN-ACTIVATED PROTEIN KINASE KINASE KINASE 13-LIKE ISOFORM X1"/>
    <property type="match status" value="1"/>
</dbReference>
<evidence type="ECO:0000256" key="13">
    <source>
        <dbReference type="PIRSR" id="PIRSR038165-50"/>
    </source>
</evidence>
<accession>A0A0N4UHU1</accession>
<dbReference type="PANTHER" id="PTHR44329">
    <property type="entry name" value="SERINE/THREONINE-PROTEIN KINASE TNNI3K-RELATED"/>
    <property type="match status" value="1"/>
</dbReference>
<comment type="similarity">
    <text evidence="2 12">Belongs to the protein kinase superfamily. STE Ser/Thr protein kinase family. MAP kinase kinase kinase subfamily.</text>
</comment>
<keyword evidence="15" id="KW-0175">Coiled coil</keyword>
<dbReference type="GO" id="GO:0006950">
    <property type="term" value="P:response to stress"/>
    <property type="evidence" value="ECO:0007669"/>
    <property type="project" value="UniProtKB-ARBA"/>
</dbReference>
<name>A0A0N4UHU1_DRAME</name>
<dbReference type="InterPro" id="IPR051681">
    <property type="entry name" value="Ser/Thr_Kinases-Pseudokinases"/>
</dbReference>
<comment type="catalytic activity">
    <reaction evidence="10">
        <text>L-threonyl-[protein] + ATP = O-phospho-L-threonyl-[protein] + ADP + H(+)</text>
        <dbReference type="Rhea" id="RHEA:46608"/>
        <dbReference type="Rhea" id="RHEA-COMP:11060"/>
        <dbReference type="Rhea" id="RHEA-COMP:11605"/>
        <dbReference type="ChEBI" id="CHEBI:15378"/>
        <dbReference type="ChEBI" id="CHEBI:30013"/>
        <dbReference type="ChEBI" id="CHEBI:30616"/>
        <dbReference type="ChEBI" id="CHEBI:61977"/>
        <dbReference type="ChEBI" id="CHEBI:456216"/>
        <dbReference type="EC" id="2.7.11.25"/>
    </reaction>
</comment>
<dbReference type="SUPFAM" id="SSF56112">
    <property type="entry name" value="Protein kinase-like (PK-like)"/>
    <property type="match status" value="1"/>
</dbReference>
<feature type="binding site" evidence="14">
    <location>
        <position position="154"/>
    </location>
    <ligand>
        <name>ATP</name>
        <dbReference type="ChEBI" id="CHEBI:30616"/>
    </ligand>
</feature>
<evidence type="ECO:0000256" key="14">
    <source>
        <dbReference type="PIRSR" id="PIRSR038165-51"/>
    </source>
</evidence>
<dbReference type="InterPro" id="IPR001245">
    <property type="entry name" value="Ser-Thr/Tyr_kinase_cat_dom"/>
</dbReference>
<proteinExistence type="inferred from homology"/>
<keyword evidence="4 12" id="KW-0723">Serine/threonine-protein kinase</keyword>
<dbReference type="STRING" id="318479.A0A0N4UHU1"/>
<dbReference type="SMART" id="SM00220">
    <property type="entry name" value="S_TKc"/>
    <property type="match status" value="1"/>
</dbReference>
<dbReference type="GO" id="GO:0005524">
    <property type="term" value="F:ATP binding"/>
    <property type="evidence" value="ECO:0007669"/>
    <property type="project" value="UniProtKB-KW"/>
</dbReference>
<feature type="active site" description="Proton acceptor" evidence="13">
    <location>
        <position position="238"/>
    </location>
</feature>
<dbReference type="EMBL" id="UYYG01001194">
    <property type="protein sequence ID" value="VDN59896.1"/>
    <property type="molecule type" value="Genomic_DNA"/>
</dbReference>
<dbReference type="FunFam" id="1.10.510.10:FF:000087">
    <property type="entry name" value="Mitogen-activated protein kinase kinase kinase 12"/>
    <property type="match status" value="1"/>
</dbReference>
<feature type="binding site" evidence="14">
    <location>
        <begin position="133"/>
        <end position="141"/>
    </location>
    <ligand>
        <name>ATP</name>
        <dbReference type="ChEBI" id="CHEBI:30616"/>
    </ligand>
</feature>
<dbReference type="PROSITE" id="PS50011">
    <property type="entry name" value="PROTEIN_KINASE_DOM"/>
    <property type="match status" value="1"/>
</dbReference>
<dbReference type="GO" id="GO:0005737">
    <property type="term" value="C:cytoplasm"/>
    <property type="evidence" value="ECO:0007669"/>
    <property type="project" value="UniProtKB-SubCell"/>
</dbReference>
<protein>
    <recommendedName>
        <fullName evidence="12">Mitogen-activated protein kinase kinase kinase</fullName>
        <ecNumber evidence="12">2.7.11.25</ecNumber>
    </recommendedName>
</protein>
<keyword evidence="3" id="KW-0963">Cytoplasm</keyword>
<comment type="subcellular location">
    <subcellularLocation>
        <location evidence="1">Cytoplasm</location>
    </subcellularLocation>
</comment>
<keyword evidence="7 12" id="KW-0418">Kinase</keyword>
<dbReference type="PIRSF" id="PIRSF038165">
    <property type="entry name" value="MAPKKK12_MAPKKK13"/>
    <property type="match status" value="1"/>
</dbReference>
<dbReference type="InterPro" id="IPR017419">
    <property type="entry name" value="MAP3K12_MAP3K13"/>
</dbReference>
<dbReference type="Gene3D" id="3.30.200.20">
    <property type="entry name" value="Phosphorylase Kinase, domain 1"/>
    <property type="match status" value="1"/>
</dbReference>
<dbReference type="PRINTS" id="PR00109">
    <property type="entry name" value="TYRKINASE"/>
</dbReference>
<feature type="compositionally biased region" description="Low complexity" evidence="16">
    <location>
        <begin position="45"/>
        <end position="64"/>
    </location>
</feature>
<evidence type="ECO:0000313" key="20">
    <source>
        <dbReference type="Proteomes" id="UP000274756"/>
    </source>
</evidence>
<keyword evidence="8 12" id="KW-0067">ATP-binding</keyword>
<reference evidence="18 20" key="2">
    <citation type="submission" date="2018-11" db="EMBL/GenBank/DDBJ databases">
        <authorList>
            <consortium name="Pathogen Informatics"/>
        </authorList>
    </citation>
    <scope>NUCLEOTIDE SEQUENCE [LARGE SCALE GENOMIC DNA]</scope>
</reference>
<keyword evidence="9" id="KW-0832">Ubl conjugation</keyword>
<feature type="compositionally biased region" description="Polar residues" evidence="16">
    <location>
        <begin position="739"/>
        <end position="748"/>
    </location>
</feature>
<feature type="compositionally biased region" description="Polar residues" evidence="16">
    <location>
        <begin position="762"/>
        <end position="775"/>
    </location>
</feature>
<dbReference type="Proteomes" id="UP000274756">
    <property type="component" value="Unassembled WGS sequence"/>
</dbReference>
<feature type="region of interest" description="Disordered" evidence="16">
    <location>
        <begin position="37"/>
        <end position="64"/>
    </location>
</feature>
<feature type="compositionally biased region" description="Basic and acidic residues" evidence="16">
    <location>
        <begin position="750"/>
        <end position="761"/>
    </location>
</feature>
<evidence type="ECO:0000256" key="3">
    <source>
        <dbReference type="ARBA" id="ARBA00022490"/>
    </source>
</evidence>
<feature type="region of interest" description="Disordered" evidence="16">
    <location>
        <begin position="690"/>
        <end position="775"/>
    </location>
</feature>
<evidence type="ECO:0000256" key="1">
    <source>
        <dbReference type="ARBA" id="ARBA00004496"/>
    </source>
</evidence>
<feature type="region of interest" description="Disordered" evidence="16">
    <location>
        <begin position="586"/>
        <end position="615"/>
    </location>
</feature>
<evidence type="ECO:0000256" key="2">
    <source>
        <dbReference type="ARBA" id="ARBA00006529"/>
    </source>
</evidence>
<evidence type="ECO:0000256" key="4">
    <source>
        <dbReference type="ARBA" id="ARBA00022527"/>
    </source>
</evidence>
<evidence type="ECO:0000256" key="8">
    <source>
        <dbReference type="ARBA" id="ARBA00022840"/>
    </source>
</evidence>
<dbReference type="OrthoDB" id="339325at2759"/>
<evidence type="ECO:0000256" key="16">
    <source>
        <dbReference type="SAM" id="MobiDB-lite"/>
    </source>
</evidence>
<feature type="domain" description="Protein kinase" evidence="17">
    <location>
        <begin position="127"/>
        <end position="369"/>
    </location>
</feature>
<evidence type="ECO:0000313" key="18">
    <source>
        <dbReference type="EMBL" id="VDN59896.1"/>
    </source>
</evidence>
<dbReference type="InterPro" id="IPR011009">
    <property type="entry name" value="Kinase-like_dom_sf"/>
</dbReference>
<feature type="coiled-coil region" evidence="15">
    <location>
        <begin position="407"/>
        <end position="439"/>
    </location>
</feature>
<dbReference type="PROSITE" id="PS00108">
    <property type="entry name" value="PROTEIN_KINASE_ST"/>
    <property type="match status" value="1"/>
</dbReference>
<evidence type="ECO:0000259" key="17">
    <source>
        <dbReference type="PROSITE" id="PS50011"/>
    </source>
</evidence>
<feature type="compositionally biased region" description="Polar residues" evidence="16">
    <location>
        <begin position="594"/>
        <end position="608"/>
    </location>
</feature>
<keyword evidence="20" id="KW-1185">Reference proteome</keyword>
<evidence type="ECO:0000313" key="19">
    <source>
        <dbReference type="Proteomes" id="UP000038040"/>
    </source>
</evidence>
<dbReference type="InterPro" id="IPR008271">
    <property type="entry name" value="Ser/Thr_kinase_AS"/>
</dbReference>
<gene>
    <name evidence="18" type="ORF">DME_LOCUS9869</name>
</gene>
<organism evidence="19 21">
    <name type="scientific">Dracunculus medinensis</name>
    <name type="common">Guinea worm</name>
    <dbReference type="NCBI Taxonomy" id="318479"/>
    <lineage>
        <taxon>Eukaryota</taxon>
        <taxon>Metazoa</taxon>
        <taxon>Ecdysozoa</taxon>
        <taxon>Nematoda</taxon>
        <taxon>Chromadorea</taxon>
        <taxon>Rhabditida</taxon>
        <taxon>Spirurina</taxon>
        <taxon>Dracunculoidea</taxon>
        <taxon>Dracunculidae</taxon>
        <taxon>Dracunculus</taxon>
    </lineage>
</organism>
<dbReference type="AlphaFoldDB" id="A0A0N4UHU1"/>
<sequence length="923" mass="104693">MFVLSSCQKSLTDPSIQSTSNLPSTIIEFPNNDLNSNNSSRTIANNDNVNNNNNNNNIDNSDNSKNIENNFQNIMANSSIDTIYQGLFSCFKPMWTYFGRSAQSLSNEIIKSSSSTYNRWEIAFELITDLDWLGSGSQGAVFMGKLNDEVVAVKKVKNIEETNIKHLQHLNHDNVIKFKGVCVQSPCFCIIMEYCEQGQLYEVLKNGRQIERDKFAEWSRQIADGMNYLHQKKIIHRDLKSPNILVDSKDVLKICDFGTSHQWNRQKSTVMSFCGTAAWMAPEIIKKEPCSEKVDIWSFGVVLWELLTQEIPYKDVDSMAIIWGVGSNNLSLPIPETAPEGLKLLLRQCWSIKPRNRPSFLHILTHIAVFKSEIANISDTEWINKKQSWKDSVIEYMRSIRQDKPINQQKEAQNERELLQKRREELRHAQDIREMYEDKMRRASRMYSKLTFCLNELAERERDLNERERWLLERERFLSRYGIFSNNPRAYHCTTKIRKSMGVRAAPELINGCIGSGKQNVYPFLTNRATLRYEESEDMSSSDEDFHPVPEYICSNSPTRCSFGSSAMPLSQTASISFSRQSSSVSSAQNRLSNKISPSLQRNTSNDRNISRDSSKLYGSFNFQTDLQRGSPARNSGYSEISIDSGFHNLLDNDVSGSGTQECNCCAHCGQPIRPANLYRNVEGRWSDGRLTATHKKRNRKGSIVFCRDSSQRSTPARSKDKRSSYPRSRQSTTDHDSSTNIPKQFSPSPEDRILDHDNKTQRPQNEPNNDRTYSSVGFQKSLCQSNSYQEALRNESSSCSLAQASDTHSEKDEIICGELLNGQNDSVAVISDASAEESSDDKDLCNESNNVLITSSSTMESSLERSLEMAAIHSDGLSDKERQVRAVKNTIKTHRRTGSNPLSIPSVVCETSTESEGEVVYC</sequence>
<keyword evidence="6 12" id="KW-0547">Nucleotide-binding</keyword>
<dbReference type="EC" id="2.7.11.25" evidence="12"/>
<evidence type="ECO:0000256" key="10">
    <source>
        <dbReference type="ARBA" id="ARBA00047559"/>
    </source>
</evidence>
<dbReference type="Proteomes" id="UP000038040">
    <property type="component" value="Unplaced"/>
</dbReference>
<evidence type="ECO:0000256" key="5">
    <source>
        <dbReference type="ARBA" id="ARBA00022679"/>
    </source>
</evidence>
<comment type="catalytic activity">
    <reaction evidence="11">
        <text>L-seryl-[protein] + ATP = O-phospho-L-seryl-[protein] + ADP + H(+)</text>
        <dbReference type="Rhea" id="RHEA:17989"/>
        <dbReference type="Rhea" id="RHEA-COMP:9863"/>
        <dbReference type="Rhea" id="RHEA-COMP:11604"/>
        <dbReference type="ChEBI" id="CHEBI:15378"/>
        <dbReference type="ChEBI" id="CHEBI:29999"/>
        <dbReference type="ChEBI" id="CHEBI:30616"/>
        <dbReference type="ChEBI" id="CHEBI:83421"/>
        <dbReference type="ChEBI" id="CHEBI:456216"/>
        <dbReference type="EC" id="2.7.11.25"/>
    </reaction>
</comment>
<dbReference type="Gene3D" id="1.10.510.10">
    <property type="entry name" value="Transferase(Phosphotransferase) domain 1"/>
    <property type="match status" value="1"/>
</dbReference>
<keyword evidence="5 12" id="KW-0808">Transferase</keyword>
<dbReference type="InterPro" id="IPR000719">
    <property type="entry name" value="Prot_kinase_dom"/>
</dbReference>
<evidence type="ECO:0000256" key="11">
    <source>
        <dbReference type="ARBA" id="ARBA00048329"/>
    </source>
</evidence>
<dbReference type="Pfam" id="PF00069">
    <property type="entry name" value="Pkinase"/>
    <property type="match status" value="1"/>
</dbReference>
<dbReference type="WBParaSite" id="DME_0000713901-mRNA-1">
    <property type="protein sequence ID" value="DME_0000713901-mRNA-1"/>
    <property type="gene ID" value="DME_0000713901"/>
</dbReference>
<dbReference type="GO" id="GO:0004709">
    <property type="term" value="F:MAP kinase kinase kinase activity"/>
    <property type="evidence" value="ECO:0007669"/>
    <property type="project" value="UniProtKB-EC"/>
</dbReference>